<dbReference type="FunFam" id="2.40.50.140:FF:000045">
    <property type="entry name" value="Phenylalanine--tRNA ligase beta subunit"/>
    <property type="match status" value="1"/>
</dbReference>
<dbReference type="SUPFAM" id="SSF50249">
    <property type="entry name" value="Nucleic acid-binding proteins"/>
    <property type="match status" value="1"/>
</dbReference>
<dbReference type="InterPro" id="IPR005146">
    <property type="entry name" value="B3/B4_tRNA-bd"/>
</dbReference>
<proteinExistence type="predicted"/>
<evidence type="ECO:0000313" key="4">
    <source>
        <dbReference type="EMBL" id="SVC74366.1"/>
    </source>
</evidence>
<dbReference type="Pfam" id="PF01588">
    <property type="entry name" value="tRNA_bind"/>
    <property type="match status" value="1"/>
</dbReference>
<reference evidence="4" key="1">
    <citation type="submission" date="2018-05" db="EMBL/GenBank/DDBJ databases">
        <authorList>
            <person name="Lanie J.A."/>
            <person name="Ng W.-L."/>
            <person name="Kazmierczak K.M."/>
            <person name="Andrzejewski T.M."/>
            <person name="Davidsen T.M."/>
            <person name="Wayne K.J."/>
            <person name="Tettelin H."/>
            <person name="Glass J.I."/>
            <person name="Rusch D."/>
            <person name="Podicherti R."/>
            <person name="Tsui H.-C.T."/>
            <person name="Winkler M.E."/>
        </authorList>
    </citation>
    <scope>NUCLEOTIDE SEQUENCE</scope>
</reference>
<dbReference type="GO" id="GO:0006432">
    <property type="term" value="P:phenylalanyl-tRNA aminoacylation"/>
    <property type="evidence" value="ECO:0007669"/>
    <property type="project" value="InterPro"/>
</dbReference>
<gene>
    <name evidence="4" type="ORF">METZ01_LOCUS327220</name>
</gene>
<dbReference type="Pfam" id="PF03483">
    <property type="entry name" value="B3_4"/>
    <property type="match status" value="1"/>
</dbReference>
<evidence type="ECO:0000256" key="1">
    <source>
        <dbReference type="ARBA" id="ARBA00022555"/>
    </source>
</evidence>
<keyword evidence="1" id="KW-0820">tRNA-binding</keyword>
<organism evidence="4">
    <name type="scientific">marine metagenome</name>
    <dbReference type="NCBI Taxonomy" id="408172"/>
    <lineage>
        <taxon>unclassified sequences</taxon>
        <taxon>metagenomes</taxon>
        <taxon>ecological metagenomes</taxon>
    </lineage>
</organism>
<dbReference type="Gene3D" id="3.30.56.10">
    <property type="match status" value="1"/>
</dbReference>
<dbReference type="Gene3D" id="3.50.40.10">
    <property type="entry name" value="Phenylalanyl-trna Synthetase, Chain B, domain 3"/>
    <property type="match status" value="1"/>
</dbReference>
<keyword evidence="2" id="KW-0694">RNA-binding</keyword>
<dbReference type="InterPro" id="IPR012340">
    <property type="entry name" value="NA-bd_OB-fold"/>
</dbReference>
<dbReference type="PANTHER" id="PTHR10947:SF0">
    <property type="entry name" value="PHENYLALANINE--TRNA LIGASE BETA SUBUNIT"/>
    <property type="match status" value="1"/>
</dbReference>
<feature type="domain" description="TRNA-binding" evidence="3">
    <location>
        <begin position="32"/>
        <end position="139"/>
    </location>
</feature>
<evidence type="ECO:0000256" key="2">
    <source>
        <dbReference type="ARBA" id="ARBA00022884"/>
    </source>
</evidence>
<dbReference type="Gene3D" id="2.40.50.140">
    <property type="entry name" value="Nucleic acid-binding proteins"/>
    <property type="match status" value="1"/>
</dbReference>
<sequence>MREFVDPDLSTTALVDQLTMAGLEVDSVAPVAASLHGVVVGEIIEVNAHANADKLVVCSVDGGNGVQQVVCGAPNARAGIKVPYATIGARLEEFKIKKAKLRGVESFGMLCSERELGLSDSHEGLMELPLDAVNGTDIIDYLALDDTCIEVDLTPNRGDCLGIKGIARETGLLNNLDLKINQVASVENKIDDVFPVKLACPETCPRFVGRIIRNVDLLQPSPLWLKEKLRRSGIRSIDSVVDITNFVMLELNQPMHAYD</sequence>
<dbReference type="PANTHER" id="PTHR10947">
    <property type="entry name" value="PHENYLALANYL-TRNA SYNTHETASE BETA CHAIN AND LEUCINE-RICH REPEAT-CONTAINING PROTEIN 47"/>
    <property type="match status" value="1"/>
</dbReference>
<dbReference type="InterPro" id="IPR020825">
    <property type="entry name" value="Phe-tRNA_synthase-like_B3/B4"/>
</dbReference>
<feature type="non-terminal residue" evidence="4">
    <location>
        <position position="259"/>
    </location>
</feature>
<dbReference type="EMBL" id="UINC01108341">
    <property type="protein sequence ID" value="SVC74366.1"/>
    <property type="molecule type" value="Genomic_DNA"/>
</dbReference>
<dbReference type="InterPro" id="IPR045060">
    <property type="entry name" value="Phe-tRNA-ligase_IIc_bsu"/>
</dbReference>
<dbReference type="InterPro" id="IPR033714">
    <property type="entry name" value="tRNA_bind_bactPheRS"/>
</dbReference>
<dbReference type="GO" id="GO:0000049">
    <property type="term" value="F:tRNA binding"/>
    <property type="evidence" value="ECO:0007669"/>
    <property type="project" value="UniProtKB-KW"/>
</dbReference>
<protein>
    <recommendedName>
        <fullName evidence="3">tRNA-binding domain-containing protein</fullName>
    </recommendedName>
</protein>
<dbReference type="GO" id="GO:0004826">
    <property type="term" value="F:phenylalanine-tRNA ligase activity"/>
    <property type="evidence" value="ECO:0007669"/>
    <property type="project" value="InterPro"/>
</dbReference>
<dbReference type="NCBIfam" id="NF045760">
    <property type="entry name" value="YtpR"/>
    <property type="match status" value="1"/>
</dbReference>
<accession>A0A382PMA8</accession>
<dbReference type="AlphaFoldDB" id="A0A382PMA8"/>
<dbReference type="InterPro" id="IPR002547">
    <property type="entry name" value="tRNA-bd_dom"/>
</dbReference>
<dbReference type="CDD" id="cd02796">
    <property type="entry name" value="tRNA_bind_bactPheRS"/>
    <property type="match status" value="1"/>
</dbReference>
<dbReference type="GO" id="GO:0009328">
    <property type="term" value="C:phenylalanine-tRNA ligase complex"/>
    <property type="evidence" value="ECO:0007669"/>
    <property type="project" value="TreeGrafter"/>
</dbReference>
<evidence type="ECO:0000259" key="3">
    <source>
        <dbReference type="PROSITE" id="PS50886"/>
    </source>
</evidence>
<dbReference type="SUPFAM" id="SSF56037">
    <property type="entry name" value="PheT/TilS domain"/>
    <property type="match status" value="1"/>
</dbReference>
<name>A0A382PMA8_9ZZZZ</name>
<dbReference type="PROSITE" id="PS50886">
    <property type="entry name" value="TRBD"/>
    <property type="match status" value="1"/>
</dbReference>